<dbReference type="AlphaFoldDB" id="A0A7W9A2L2"/>
<evidence type="ECO:0000313" key="3">
    <source>
        <dbReference type="Proteomes" id="UP000548978"/>
    </source>
</evidence>
<accession>A0A7W9A2L2</accession>
<dbReference type="EMBL" id="JACIJB010000001">
    <property type="protein sequence ID" value="MBB5659960.1"/>
    <property type="molecule type" value="Genomic_DNA"/>
</dbReference>
<keyword evidence="3" id="KW-1185">Reference proteome</keyword>
<dbReference type="Proteomes" id="UP000548978">
    <property type="component" value="Unassembled WGS sequence"/>
</dbReference>
<reference evidence="2 3" key="1">
    <citation type="submission" date="2020-08" db="EMBL/GenBank/DDBJ databases">
        <title>Genomic Encyclopedia of Type Strains, Phase IV (KMG-IV): sequencing the most valuable type-strain genomes for metagenomic binning, comparative biology and taxonomic classification.</title>
        <authorList>
            <person name="Goeker M."/>
        </authorList>
    </citation>
    <scope>NUCLEOTIDE SEQUENCE [LARGE SCALE GENOMIC DNA]</scope>
    <source>
        <strain evidence="2 3">DSM 24448</strain>
    </source>
</reference>
<dbReference type="Gene3D" id="3.10.450.50">
    <property type="match status" value="1"/>
</dbReference>
<dbReference type="RefSeq" id="WP_123287412.1">
    <property type="nucleotide sequence ID" value="NZ_JACIJB010000001.1"/>
</dbReference>
<dbReference type="InterPro" id="IPR037401">
    <property type="entry name" value="SnoaL-like"/>
</dbReference>
<protein>
    <submittedName>
        <fullName evidence="2">Ketosteroid isomerase-like protein</fullName>
    </submittedName>
</protein>
<dbReference type="InterPro" id="IPR032710">
    <property type="entry name" value="NTF2-like_dom_sf"/>
</dbReference>
<proteinExistence type="predicted"/>
<dbReference type="Pfam" id="PF12680">
    <property type="entry name" value="SnoaL_2"/>
    <property type="match status" value="1"/>
</dbReference>
<organism evidence="2 3">
    <name type="scientific">Brevundimonas halotolerans</name>
    <dbReference type="NCBI Taxonomy" id="69670"/>
    <lineage>
        <taxon>Bacteria</taxon>
        <taxon>Pseudomonadati</taxon>
        <taxon>Pseudomonadota</taxon>
        <taxon>Alphaproteobacteria</taxon>
        <taxon>Caulobacterales</taxon>
        <taxon>Caulobacteraceae</taxon>
        <taxon>Brevundimonas</taxon>
    </lineage>
</organism>
<sequence>MALTARTLIEQSLAAIEMGDHDVLEACLHPEVIYRRPGQPILSGRNAVIDYYRRHRSAKTSQILVDEMVCEGDRVVAMGLVEGRGHDGAPIHERFADAYRIEDGLIRERTTYFFRQGF</sequence>
<comment type="caution">
    <text evidence="2">The sequence shown here is derived from an EMBL/GenBank/DDBJ whole genome shotgun (WGS) entry which is preliminary data.</text>
</comment>
<dbReference type="SUPFAM" id="SSF54427">
    <property type="entry name" value="NTF2-like"/>
    <property type="match status" value="1"/>
</dbReference>
<evidence type="ECO:0000313" key="2">
    <source>
        <dbReference type="EMBL" id="MBB5659960.1"/>
    </source>
</evidence>
<feature type="domain" description="SnoaL-like" evidence="1">
    <location>
        <begin position="10"/>
        <end position="108"/>
    </location>
</feature>
<keyword evidence="2" id="KW-0413">Isomerase</keyword>
<gene>
    <name evidence="2" type="ORF">FHS65_000678</name>
</gene>
<dbReference type="GO" id="GO:0016853">
    <property type="term" value="F:isomerase activity"/>
    <property type="evidence" value="ECO:0007669"/>
    <property type="project" value="UniProtKB-KW"/>
</dbReference>
<dbReference type="OrthoDB" id="582835at2"/>
<evidence type="ECO:0000259" key="1">
    <source>
        <dbReference type="Pfam" id="PF12680"/>
    </source>
</evidence>
<name>A0A7W9A2L2_9CAUL</name>